<dbReference type="InterPro" id="IPR036388">
    <property type="entry name" value="WH-like_DNA-bd_sf"/>
</dbReference>
<dbReference type="Pfam" id="PF00196">
    <property type="entry name" value="GerE"/>
    <property type="match status" value="1"/>
</dbReference>
<keyword evidence="1" id="KW-0805">Transcription regulation</keyword>
<dbReference type="AlphaFoldDB" id="A0A6J6H103"/>
<evidence type="ECO:0000256" key="1">
    <source>
        <dbReference type="ARBA" id="ARBA00023015"/>
    </source>
</evidence>
<dbReference type="InterPro" id="IPR027417">
    <property type="entry name" value="P-loop_NTPase"/>
</dbReference>
<dbReference type="InterPro" id="IPR011990">
    <property type="entry name" value="TPR-like_helical_dom_sf"/>
</dbReference>
<protein>
    <submittedName>
        <fullName evidence="5">Unannotated protein</fullName>
    </submittedName>
</protein>
<dbReference type="InterPro" id="IPR000792">
    <property type="entry name" value="Tscrpt_reg_LuxR_C"/>
</dbReference>
<sequence>MREPDLDITLSRILPPELPVNFLSRRHLFKLIDGQAPGYTMVVAPAGYGKTSLIAEWAAQSKKKVVWYTMSETDSAVGISTYLISAIRQVFPNFEPDLETNTVTSIFESIANLKEDIVLVLDNVVDAFTYQLNIAQSYMNAIPDNIHIFALRRVMPTVSLQRFSSIGRLSVITAGDLIFSKSEIEAVLQVNGSKVTEKRLAEITQQTHGWPSAVAILASGEEIKFDLEVDDDLLQSLMLQKLKKLSKETQEVLIAMSAFEFFDLDLAKALQRKPVNEVSLNRLAAEGVFLMIAPGQKDSYIFNNAAREVIYEIAQNDNETFRKNQIAASEYFQLRDQVSMAVSSAIKSGDSDYLRQMFKPTLRKLINRGEGRNILYWSSYLPLDNDRNRVFAQLAKIMGNLVSFEFDRATQLVEEMRFAYRDSQLTAFLERINAITLAHIAFCRGRLAEFDNHMKAALNAPASTPELDSTDRLGIARLLAARSFIFEDAVTLNKIETEAQEIVGNSNLPEDLFIWQTIRAMKLFSEGEYLQAFDAASLSEEIGQRNEFSGIIGYTEAIYIKARCHLEFCETEKAKNELEKLAKYAREWQQWPWLFIAESYFARILMMSGKVEQAFAVVRDHRKLVSEFKGEDGLSLIIDINELFLRFSVKDYERSSQILNRLPKDLVFTYQYRQALTAVSKNETKKKAVPEILKSDSAREVIWKSLVGCEAKIEQESLAMDSLKIGLDVGARVGAKETFLKQDPTILELIIRSASKRPTVYLEELARAAAQRMNAKNNQNTALMQPLTNREIDVLRSLASGKPITAIGKNLHISHNTMKTHLRNIYRKLQASGRDQAVEKAQSLFII</sequence>
<proteinExistence type="predicted"/>
<dbReference type="PRINTS" id="PR00038">
    <property type="entry name" value="HTHLUXR"/>
</dbReference>
<evidence type="ECO:0000259" key="4">
    <source>
        <dbReference type="PROSITE" id="PS50043"/>
    </source>
</evidence>
<feature type="domain" description="HTH luxR-type" evidence="4">
    <location>
        <begin position="780"/>
        <end position="845"/>
    </location>
</feature>
<keyword evidence="2" id="KW-0238">DNA-binding</keyword>
<dbReference type="Gene3D" id="1.10.10.10">
    <property type="entry name" value="Winged helix-like DNA-binding domain superfamily/Winged helix DNA-binding domain"/>
    <property type="match status" value="1"/>
</dbReference>
<dbReference type="GO" id="GO:0003677">
    <property type="term" value="F:DNA binding"/>
    <property type="evidence" value="ECO:0007669"/>
    <property type="project" value="UniProtKB-KW"/>
</dbReference>
<dbReference type="PROSITE" id="PS50043">
    <property type="entry name" value="HTH_LUXR_2"/>
    <property type="match status" value="1"/>
</dbReference>
<accession>A0A6J6H103</accession>
<dbReference type="CDD" id="cd06170">
    <property type="entry name" value="LuxR_C_like"/>
    <property type="match status" value="1"/>
</dbReference>
<keyword evidence="3" id="KW-0804">Transcription</keyword>
<evidence type="ECO:0000256" key="2">
    <source>
        <dbReference type="ARBA" id="ARBA00023125"/>
    </source>
</evidence>
<dbReference type="EMBL" id="CAEZUS010000047">
    <property type="protein sequence ID" value="CAB4606360.1"/>
    <property type="molecule type" value="Genomic_DNA"/>
</dbReference>
<dbReference type="InterPro" id="IPR016032">
    <property type="entry name" value="Sig_transdc_resp-reg_C-effctor"/>
</dbReference>
<name>A0A6J6H103_9ZZZZ</name>
<evidence type="ECO:0000256" key="3">
    <source>
        <dbReference type="ARBA" id="ARBA00023163"/>
    </source>
</evidence>
<dbReference type="SUPFAM" id="SSF52540">
    <property type="entry name" value="P-loop containing nucleoside triphosphate hydrolases"/>
    <property type="match status" value="1"/>
</dbReference>
<dbReference type="SUPFAM" id="SSF48452">
    <property type="entry name" value="TPR-like"/>
    <property type="match status" value="1"/>
</dbReference>
<evidence type="ECO:0000313" key="5">
    <source>
        <dbReference type="EMBL" id="CAB4606360.1"/>
    </source>
</evidence>
<dbReference type="Gene3D" id="3.40.50.300">
    <property type="entry name" value="P-loop containing nucleotide triphosphate hydrolases"/>
    <property type="match status" value="1"/>
</dbReference>
<gene>
    <name evidence="5" type="ORF">UFOPK1852_00424</name>
</gene>
<dbReference type="PANTHER" id="PTHR44688:SF16">
    <property type="entry name" value="DNA-BINDING TRANSCRIPTIONAL ACTIVATOR DEVR_DOSR"/>
    <property type="match status" value="1"/>
</dbReference>
<reference evidence="5" key="1">
    <citation type="submission" date="2020-05" db="EMBL/GenBank/DDBJ databases">
        <authorList>
            <person name="Chiriac C."/>
            <person name="Salcher M."/>
            <person name="Ghai R."/>
            <person name="Kavagutti S V."/>
        </authorList>
    </citation>
    <scope>NUCLEOTIDE SEQUENCE</scope>
</reference>
<dbReference type="SMART" id="SM00421">
    <property type="entry name" value="HTH_LUXR"/>
    <property type="match status" value="1"/>
</dbReference>
<dbReference type="SUPFAM" id="SSF46894">
    <property type="entry name" value="C-terminal effector domain of the bipartite response regulators"/>
    <property type="match status" value="1"/>
</dbReference>
<organism evidence="5">
    <name type="scientific">freshwater metagenome</name>
    <dbReference type="NCBI Taxonomy" id="449393"/>
    <lineage>
        <taxon>unclassified sequences</taxon>
        <taxon>metagenomes</taxon>
        <taxon>ecological metagenomes</taxon>
    </lineage>
</organism>
<dbReference type="PANTHER" id="PTHR44688">
    <property type="entry name" value="DNA-BINDING TRANSCRIPTIONAL ACTIVATOR DEVR_DOSR"/>
    <property type="match status" value="1"/>
</dbReference>
<dbReference type="GO" id="GO:0006355">
    <property type="term" value="P:regulation of DNA-templated transcription"/>
    <property type="evidence" value="ECO:0007669"/>
    <property type="project" value="InterPro"/>
</dbReference>